<gene>
    <name evidence="1" type="ORF">DWB61_12960</name>
</gene>
<name>A0A425XYZ8_9BACT</name>
<protein>
    <submittedName>
        <fullName evidence="1">Uncharacterized protein</fullName>
    </submittedName>
</protein>
<dbReference type="OrthoDB" id="1119624at2"/>
<accession>A0A425XYZ8</accession>
<dbReference type="AlphaFoldDB" id="A0A425XYZ8"/>
<dbReference type="EMBL" id="QQWG01000014">
    <property type="protein sequence ID" value="RRG20253.1"/>
    <property type="molecule type" value="Genomic_DNA"/>
</dbReference>
<dbReference type="RefSeq" id="WP_125031310.1">
    <property type="nucleotide sequence ID" value="NZ_JAPXVP010000012.1"/>
</dbReference>
<proteinExistence type="predicted"/>
<reference evidence="1 2" key="1">
    <citation type="submission" date="2018-07" db="EMBL/GenBank/DDBJ databases">
        <title>Draft genome sequence of Ancylomarina sp. M1P.</title>
        <authorList>
            <person name="Yadav S."/>
            <person name="Villanueva L."/>
            <person name="Damste J.S.S."/>
        </authorList>
    </citation>
    <scope>NUCLEOTIDE SEQUENCE [LARGE SCALE GENOMIC DNA]</scope>
    <source>
        <strain evidence="1 2">M1P</strain>
    </source>
</reference>
<sequence length="228" mass="26723">MKHKLLFTSVLILFFLGFNVYSSGQPLSKGNLKTIINGKIWVPKTSLTQGKQFFLERMDLKGSIQFKGVQFDHIEFAYDISTEEVITAIETNDKTKRNIVINPYLLEGFSVMDSSVKYNFVRGDFLHFKLDSSGYYQVVRFPNIQYIIKRRKHKKLKLDHSQKFEYITHNELFILKNNELITVKSKSDILNLFPNKKKEMKRFIRNNRLKIGTKKPMDAIALLTIFDL</sequence>
<evidence type="ECO:0000313" key="1">
    <source>
        <dbReference type="EMBL" id="RRG20253.1"/>
    </source>
</evidence>
<keyword evidence="2" id="KW-1185">Reference proteome</keyword>
<evidence type="ECO:0000313" key="2">
    <source>
        <dbReference type="Proteomes" id="UP000285794"/>
    </source>
</evidence>
<comment type="caution">
    <text evidence="1">The sequence shown here is derived from an EMBL/GenBank/DDBJ whole genome shotgun (WGS) entry which is preliminary data.</text>
</comment>
<organism evidence="1 2">
    <name type="scientific">Ancylomarina euxinus</name>
    <dbReference type="NCBI Taxonomy" id="2283627"/>
    <lineage>
        <taxon>Bacteria</taxon>
        <taxon>Pseudomonadati</taxon>
        <taxon>Bacteroidota</taxon>
        <taxon>Bacteroidia</taxon>
        <taxon>Marinilabiliales</taxon>
        <taxon>Marinifilaceae</taxon>
        <taxon>Ancylomarina</taxon>
    </lineage>
</organism>
<dbReference type="Proteomes" id="UP000285794">
    <property type="component" value="Unassembled WGS sequence"/>
</dbReference>